<keyword evidence="2" id="KW-1185">Reference proteome</keyword>
<accession>A0A811SJY8</accession>
<dbReference type="InterPro" id="IPR036412">
    <property type="entry name" value="HAD-like_sf"/>
</dbReference>
<dbReference type="Gene3D" id="3.40.50.1000">
    <property type="entry name" value="HAD superfamily/HAD-like"/>
    <property type="match status" value="1"/>
</dbReference>
<dbReference type="Pfam" id="PF13419">
    <property type="entry name" value="HAD_2"/>
    <property type="match status" value="1"/>
</dbReference>
<dbReference type="PANTHER" id="PTHR47108:SF2">
    <property type="entry name" value="OS04G0557000 PROTEIN"/>
    <property type="match status" value="1"/>
</dbReference>
<gene>
    <name evidence="1" type="ORF">NCGR_LOCUS64947</name>
</gene>
<dbReference type="InterPro" id="IPR041492">
    <property type="entry name" value="HAD_2"/>
</dbReference>
<protein>
    <submittedName>
        <fullName evidence="1">Uncharacterized protein</fullName>
    </submittedName>
</protein>
<evidence type="ECO:0000313" key="2">
    <source>
        <dbReference type="Proteomes" id="UP000604825"/>
    </source>
</evidence>
<evidence type="ECO:0000313" key="1">
    <source>
        <dbReference type="EMBL" id="CAD6340849.1"/>
    </source>
</evidence>
<dbReference type="AlphaFoldDB" id="A0A811SJY8"/>
<reference evidence="1" key="1">
    <citation type="submission" date="2020-10" db="EMBL/GenBank/DDBJ databases">
        <authorList>
            <person name="Han B."/>
            <person name="Lu T."/>
            <person name="Zhao Q."/>
            <person name="Huang X."/>
            <person name="Zhao Y."/>
        </authorList>
    </citation>
    <scope>NUCLEOTIDE SEQUENCE</scope>
</reference>
<organism evidence="1 2">
    <name type="scientific">Miscanthus lutarioriparius</name>
    <dbReference type="NCBI Taxonomy" id="422564"/>
    <lineage>
        <taxon>Eukaryota</taxon>
        <taxon>Viridiplantae</taxon>
        <taxon>Streptophyta</taxon>
        <taxon>Embryophyta</taxon>
        <taxon>Tracheophyta</taxon>
        <taxon>Spermatophyta</taxon>
        <taxon>Magnoliopsida</taxon>
        <taxon>Liliopsida</taxon>
        <taxon>Poales</taxon>
        <taxon>Poaceae</taxon>
        <taxon>PACMAD clade</taxon>
        <taxon>Panicoideae</taxon>
        <taxon>Andropogonodae</taxon>
        <taxon>Andropogoneae</taxon>
        <taxon>Saccharinae</taxon>
        <taxon>Miscanthus</taxon>
    </lineage>
</organism>
<name>A0A811SJY8_9POAL</name>
<dbReference type="Gene3D" id="1.10.150.240">
    <property type="entry name" value="Putative phosphatase, domain 2"/>
    <property type="match status" value="1"/>
</dbReference>
<comment type="caution">
    <text evidence="1">The sequence shown here is derived from an EMBL/GenBank/DDBJ whole genome shotgun (WGS) entry which is preliminary data.</text>
</comment>
<dbReference type="Proteomes" id="UP000604825">
    <property type="component" value="Unassembled WGS sequence"/>
</dbReference>
<sequence length="236" mass="26634">MTVKRARLKPHATDIKRNPQVHELYKLVYRLPENLSWLLAPPEVPKRPTSKKKKQKDEIVTGNSFGVILEWEGVVVDDDDPDLEPRVWYVLSLEEGKSFPPDALLKKIEGMRTDQAISEVLCWSEDPAEIQRLAAHKEVIYQTLRGGCYQLRPGVLDFLNTLVGFDIPIAIATPHSRKSLEQGIKTVGLQGYFDAIIALEDFCLGKPDGGMRLANGEVIGRRGRESDMDMEIVIEE</sequence>
<dbReference type="InterPro" id="IPR023214">
    <property type="entry name" value="HAD_sf"/>
</dbReference>
<dbReference type="PANTHER" id="PTHR47108">
    <property type="entry name" value="5-AMINO-6-(5-PHOSPHO-D-RIBITYLAMINO)URACIL PHOSPHATASE, CHLOROPLASTIC"/>
    <property type="match status" value="1"/>
</dbReference>
<dbReference type="OrthoDB" id="40579at2759"/>
<dbReference type="InterPro" id="IPR023198">
    <property type="entry name" value="PGP-like_dom2"/>
</dbReference>
<dbReference type="SUPFAM" id="SSF56784">
    <property type="entry name" value="HAD-like"/>
    <property type="match status" value="1"/>
</dbReference>
<proteinExistence type="predicted"/>
<dbReference type="EMBL" id="CAJGYO010000081">
    <property type="protein sequence ID" value="CAD6340849.1"/>
    <property type="molecule type" value="Genomic_DNA"/>
</dbReference>